<protein>
    <recommendedName>
        <fullName evidence="4">Secreted protein</fullName>
    </recommendedName>
</protein>
<keyword evidence="1" id="KW-0732">Signal</keyword>
<evidence type="ECO:0008006" key="4">
    <source>
        <dbReference type="Google" id="ProtNLM"/>
    </source>
</evidence>
<dbReference type="EMBL" id="KQ435990">
    <property type="protein sequence ID" value="KOX67670.1"/>
    <property type="molecule type" value="Genomic_DNA"/>
</dbReference>
<proteinExistence type="predicted"/>
<evidence type="ECO:0000313" key="2">
    <source>
        <dbReference type="EMBL" id="KOX67670.1"/>
    </source>
</evidence>
<keyword evidence="3" id="KW-1185">Reference proteome</keyword>
<evidence type="ECO:0000256" key="1">
    <source>
        <dbReference type="SAM" id="SignalP"/>
    </source>
</evidence>
<sequence>MSCGESTSVFTFLAFLWTTIFAELRTACYGSGIILARALLMCCHICSRVFRALFNIPHRGGLTDSNELMRHKCVITCEAIWSEIIEDTSERHTRCTENTHETNVLRESPHRFLQDLDGMKPIS</sequence>
<dbReference type="AlphaFoldDB" id="A0A0M8ZN54"/>
<evidence type="ECO:0000313" key="3">
    <source>
        <dbReference type="Proteomes" id="UP000053105"/>
    </source>
</evidence>
<reference evidence="2 3" key="1">
    <citation type="submission" date="2015-07" db="EMBL/GenBank/DDBJ databases">
        <title>The genome of Melipona quadrifasciata.</title>
        <authorList>
            <person name="Pan H."/>
            <person name="Kapheim K."/>
        </authorList>
    </citation>
    <scope>NUCLEOTIDE SEQUENCE [LARGE SCALE GENOMIC DNA]</scope>
    <source>
        <strain evidence="2">0111107301</strain>
        <tissue evidence="2">Whole body</tissue>
    </source>
</reference>
<feature type="signal peptide" evidence="1">
    <location>
        <begin position="1"/>
        <end position="22"/>
    </location>
</feature>
<gene>
    <name evidence="2" type="ORF">WN51_08200</name>
</gene>
<accession>A0A0M8ZN54</accession>
<feature type="chain" id="PRO_5005830824" description="Secreted protein" evidence="1">
    <location>
        <begin position="23"/>
        <end position="123"/>
    </location>
</feature>
<dbReference type="Proteomes" id="UP000053105">
    <property type="component" value="Unassembled WGS sequence"/>
</dbReference>
<organism evidence="2 3">
    <name type="scientific">Melipona quadrifasciata</name>
    <dbReference type="NCBI Taxonomy" id="166423"/>
    <lineage>
        <taxon>Eukaryota</taxon>
        <taxon>Metazoa</taxon>
        <taxon>Ecdysozoa</taxon>
        <taxon>Arthropoda</taxon>
        <taxon>Hexapoda</taxon>
        <taxon>Insecta</taxon>
        <taxon>Pterygota</taxon>
        <taxon>Neoptera</taxon>
        <taxon>Endopterygota</taxon>
        <taxon>Hymenoptera</taxon>
        <taxon>Apocrita</taxon>
        <taxon>Aculeata</taxon>
        <taxon>Apoidea</taxon>
        <taxon>Anthophila</taxon>
        <taxon>Apidae</taxon>
        <taxon>Melipona</taxon>
    </lineage>
</organism>
<name>A0A0M8ZN54_9HYME</name>